<evidence type="ECO:0000313" key="4">
    <source>
        <dbReference type="EMBL" id="QWG10379.1"/>
    </source>
</evidence>
<dbReference type="Pfam" id="PF00722">
    <property type="entry name" value="Glyco_hydro_16"/>
    <property type="match status" value="1"/>
</dbReference>
<evidence type="ECO:0000313" key="5">
    <source>
        <dbReference type="Proteomes" id="UP000682802"/>
    </source>
</evidence>
<evidence type="ECO:0000256" key="1">
    <source>
        <dbReference type="ARBA" id="ARBA00006865"/>
    </source>
</evidence>
<dbReference type="PANTHER" id="PTHR10963">
    <property type="entry name" value="GLYCOSYL HYDROLASE-RELATED"/>
    <property type="match status" value="1"/>
</dbReference>
<dbReference type="InterPro" id="IPR013320">
    <property type="entry name" value="ConA-like_dom_sf"/>
</dbReference>
<keyword evidence="4" id="KW-0614">Plasmid</keyword>
<dbReference type="EMBL" id="CP076130">
    <property type="protein sequence ID" value="QWG10379.1"/>
    <property type="molecule type" value="Genomic_DNA"/>
</dbReference>
<feature type="signal peptide" evidence="2">
    <location>
        <begin position="1"/>
        <end position="26"/>
    </location>
</feature>
<protein>
    <submittedName>
        <fullName evidence="4">Family 16 glycosylhydrolase</fullName>
    </submittedName>
</protein>
<sequence length="304" mass="35883">MTNKIKLRPYILTLLLSNLVGLIAFAQKPLATTNSKDKWEIQWSASDEFNAENPDWKKWMQKGKLPNTTAWKWDNDSNVTIKDGSAKITMRPNQNNEEDRNTYFKSGILKSYRTFTYGYFEAKIKGASLAEGVCPSFWLFSDFDKEAKDGEPVYCEIDIVELQQFDWYNKHQEDIQDIDLNLHAVVKVDGKREWRRPKKYPDEQLNKWRAPWDPSEDYHVYGCEVNKKEIIWFIDGVEVARKKNIYWHRPMNVTLSLGLRKPFVKFYNNRNNAIDPTSDPKSLEALKQMPTSMFVDYVRVWKKK</sequence>
<name>A0ABX8H438_9BACT</name>
<evidence type="ECO:0000259" key="3">
    <source>
        <dbReference type="PROSITE" id="PS51762"/>
    </source>
</evidence>
<organism evidence="4 5">
    <name type="scientific">Flammeovirga kamogawensis</name>
    <dbReference type="NCBI Taxonomy" id="373891"/>
    <lineage>
        <taxon>Bacteria</taxon>
        <taxon>Pseudomonadati</taxon>
        <taxon>Bacteroidota</taxon>
        <taxon>Cytophagia</taxon>
        <taxon>Cytophagales</taxon>
        <taxon>Flammeovirgaceae</taxon>
        <taxon>Flammeovirga</taxon>
    </lineage>
</organism>
<keyword evidence="2" id="KW-0732">Signal</keyword>
<dbReference type="SUPFAM" id="SSF49899">
    <property type="entry name" value="Concanavalin A-like lectins/glucanases"/>
    <property type="match status" value="1"/>
</dbReference>
<keyword evidence="5" id="KW-1185">Reference proteome</keyword>
<dbReference type="PANTHER" id="PTHR10963:SF55">
    <property type="entry name" value="GLYCOSIDE HYDROLASE FAMILY 16 PROTEIN"/>
    <property type="match status" value="1"/>
</dbReference>
<reference evidence="4 5" key="1">
    <citation type="submission" date="2021-05" db="EMBL/GenBank/DDBJ databases">
        <title>Comparative genomic studies on the polysaccharide-degrading batcterial strains of the Flammeovirga genus.</title>
        <authorList>
            <person name="Zewei F."/>
            <person name="Zheng Z."/>
            <person name="Yu L."/>
            <person name="Ruyue G."/>
            <person name="Yanhong M."/>
            <person name="Yuanyuan C."/>
            <person name="Jingyan G."/>
            <person name="Wenjun H."/>
        </authorList>
    </citation>
    <scope>NUCLEOTIDE SEQUENCE [LARGE SCALE GENOMIC DNA]</scope>
    <source>
        <strain evidence="4 5">YS10</strain>
        <plasmid evidence="4 5">p1</plasmid>
    </source>
</reference>
<dbReference type="InterPro" id="IPR050546">
    <property type="entry name" value="Glycosyl_Hydrlase_16"/>
</dbReference>
<geneLocation type="plasmid" evidence="4 5">
    <name>p1</name>
</geneLocation>
<dbReference type="RefSeq" id="WP_158631271.1">
    <property type="nucleotide sequence ID" value="NZ_CP076130.1"/>
</dbReference>
<accession>A0ABX8H438</accession>
<evidence type="ECO:0000256" key="2">
    <source>
        <dbReference type="SAM" id="SignalP"/>
    </source>
</evidence>
<dbReference type="Proteomes" id="UP000682802">
    <property type="component" value="Plasmid p1"/>
</dbReference>
<feature type="domain" description="GH16" evidence="3">
    <location>
        <begin position="37"/>
        <end position="304"/>
    </location>
</feature>
<proteinExistence type="inferred from homology"/>
<gene>
    <name evidence="4" type="ORF">KM029_25730</name>
</gene>
<dbReference type="InterPro" id="IPR000757">
    <property type="entry name" value="Beta-glucanase-like"/>
</dbReference>
<dbReference type="Gene3D" id="2.60.120.200">
    <property type="match status" value="1"/>
</dbReference>
<feature type="chain" id="PRO_5045108752" evidence="2">
    <location>
        <begin position="27"/>
        <end position="304"/>
    </location>
</feature>
<dbReference type="PROSITE" id="PS51762">
    <property type="entry name" value="GH16_2"/>
    <property type="match status" value="1"/>
</dbReference>
<comment type="similarity">
    <text evidence="1">Belongs to the glycosyl hydrolase 16 family.</text>
</comment>